<dbReference type="PANTHER" id="PTHR12815:SF18">
    <property type="entry name" value="SORTING AND ASSEMBLY MACHINERY COMPONENT 50 HOMOLOG"/>
    <property type="match status" value="1"/>
</dbReference>
<proteinExistence type="inferred from homology"/>
<feature type="domain" description="Bacterial surface antigen (D15)" evidence="6">
    <location>
        <begin position="184"/>
        <end position="495"/>
    </location>
</feature>
<evidence type="ECO:0000259" key="6">
    <source>
        <dbReference type="Pfam" id="PF01103"/>
    </source>
</evidence>
<keyword evidence="4" id="KW-0812">Transmembrane</keyword>
<comment type="subcellular location">
    <subcellularLocation>
        <location evidence="1">Mitochondrion outer membrane</location>
        <topology evidence="1">Multi-pass membrane protein</topology>
    </subcellularLocation>
</comment>
<dbReference type="GO" id="GO:0005741">
    <property type="term" value="C:mitochondrial outer membrane"/>
    <property type="evidence" value="ECO:0007669"/>
    <property type="project" value="UniProtKB-SubCell"/>
</dbReference>
<keyword evidence="8" id="KW-1185">Reference proteome</keyword>
<dbReference type="GO" id="GO:0045040">
    <property type="term" value="P:protein insertion into mitochondrial outer membrane"/>
    <property type="evidence" value="ECO:0007669"/>
    <property type="project" value="TreeGrafter"/>
</dbReference>
<dbReference type="Proteomes" id="UP000236544">
    <property type="component" value="Unassembled WGS sequence"/>
</dbReference>
<dbReference type="PANTHER" id="PTHR12815">
    <property type="entry name" value="SORTING AND ASSEMBLY MACHINERY SAMM50 PROTEIN FAMILY MEMBER"/>
    <property type="match status" value="1"/>
</dbReference>
<dbReference type="Pfam" id="PF01103">
    <property type="entry name" value="Omp85"/>
    <property type="match status" value="1"/>
</dbReference>
<evidence type="ECO:0000256" key="5">
    <source>
        <dbReference type="ARBA" id="ARBA00023136"/>
    </source>
</evidence>
<evidence type="ECO:0000256" key="2">
    <source>
        <dbReference type="ARBA" id="ARBA00010913"/>
    </source>
</evidence>
<dbReference type="Gene3D" id="2.40.160.50">
    <property type="entry name" value="membrane protein fhac: a member of the omp85/tpsb transporter family"/>
    <property type="match status" value="1"/>
</dbReference>
<comment type="similarity">
    <text evidence="2">Belongs to the SAM50/omp85 family.</text>
</comment>
<dbReference type="InterPro" id="IPR039910">
    <property type="entry name" value="D15-like"/>
</dbReference>
<protein>
    <submittedName>
        <fullName evidence="7">LAQU0S13e02014g1_1</fullName>
    </submittedName>
</protein>
<dbReference type="EMBL" id="LN890566">
    <property type="protein sequence ID" value="CUS24044.1"/>
    <property type="molecule type" value="Genomic_DNA"/>
</dbReference>
<gene>
    <name evidence="7" type="ORF">LAQU0_S13e02014g</name>
</gene>
<sequence length="496" mass="55709">MDGPVSDSDELETRILEASRRTSKLEEIDLEHQKVLQDQQLLYAKNLFLNKAHTPVHVSSFVVNNAECVRPSVLQTYLDQTISRATTFEHLCELSDVLNMKLISNGLVENCTQTLDSRGVLRYDMLSTDLKPSYATPHSIGHTVSVVDIVPIVNLQPLKKISAKTGTNIGNGEGDGYLQLQWRNAFGGGEKFTFDATKGTKTHSSYLVDYSQPLSPWWLWDCSAYKNSRSLGNMELLMRGTRASVRSAFEKHKHLNHELGVESLWRSTQATSTHSSDSLLLQAGDEVKSSLSHSVFWDTRDRPIFPLTGSFYKFTNELAFNKYWKCFFEASKVKSWRKNDFFTASFTLKGGYINNFPAQSRPLHISDKFHNGGSNDVRSFQLMGLGPKDLHDSLGGDAFMSYGVSIFSRLPFKRWSDSNFRLHAFFNGARLINTNGDQLKNCISTLSREHSTSTGIGLVLGHPVARFELNFCIPLTAHTSDSVRKGFQYGIGLSFL</sequence>
<evidence type="ECO:0000256" key="3">
    <source>
        <dbReference type="ARBA" id="ARBA00022452"/>
    </source>
</evidence>
<evidence type="ECO:0000256" key="1">
    <source>
        <dbReference type="ARBA" id="ARBA00004374"/>
    </source>
</evidence>
<keyword evidence="3" id="KW-1134">Transmembrane beta strand</keyword>
<evidence type="ECO:0000256" key="4">
    <source>
        <dbReference type="ARBA" id="ARBA00022692"/>
    </source>
</evidence>
<organism evidence="7 8">
    <name type="scientific">Lachancea quebecensis</name>
    <dbReference type="NCBI Taxonomy" id="1654605"/>
    <lineage>
        <taxon>Eukaryota</taxon>
        <taxon>Fungi</taxon>
        <taxon>Dikarya</taxon>
        <taxon>Ascomycota</taxon>
        <taxon>Saccharomycotina</taxon>
        <taxon>Saccharomycetes</taxon>
        <taxon>Saccharomycetales</taxon>
        <taxon>Saccharomycetaceae</taxon>
        <taxon>Lachancea</taxon>
    </lineage>
</organism>
<accession>A0A0P1KXD1</accession>
<keyword evidence="5" id="KW-0472">Membrane</keyword>
<name>A0A0P1KXD1_9SACH</name>
<evidence type="ECO:0000313" key="8">
    <source>
        <dbReference type="Proteomes" id="UP000236544"/>
    </source>
</evidence>
<evidence type="ECO:0000313" key="7">
    <source>
        <dbReference type="EMBL" id="CUS24044.1"/>
    </source>
</evidence>
<reference evidence="8" key="1">
    <citation type="submission" date="2015-10" db="EMBL/GenBank/DDBJ databases">
        <authorList>
            <person name="Devillers H."/>
        </authorList>
    </citation>
    <scope>NUCLEOTIDE SEQUENCE [LARGE SCALE GENOMIC DNA]</scope>
</reference>
<dbReference type="OrthoDB" id="1724197at2759"/>
<dbReference type="AlphaFoldDB" id="A0A0P1KXD1"/>
<dbReference type="InterPro" id="IPR000184">
    <property type="entry name" value="Bac_surfAg_D15"/>
</dbReference>